<comment type="caution">
    <text evidence="1">The sequence shown here is derived from an EMBL/GenBank/DDBJ whole genome shotgun (WGS) entry which is preliminary data.</text>
</comment>
<dbReference type="Proteomes" id="UP000265520">
    <property type="component" value="Unassembled WGS sequence"/>
</dbReference>
<dbReference type="AlphaFoldDB" id="A0A392T2R4"/>
<proteinExistence type="predicted"/>
<evidence type="ECO:0000313" key="1">
    <source>
        <dbReference type="EMBL" id="MCI54446.1"/>
    </source>
</evidence>
<protein>
    <submittedName>
        <fullName evidence="1">Uncharacterized protein</fullName>
    </submittedName>
</protein>
<organism evidence="1 2">
    <name type="scientific">Trifolium medium</name>
    <dbReference type="NCBI Taxonomy" id="97028"/>
    <lineage>
        <taxon>Eukaryota</taxon>
        <taxon>Viridiplantae</taxon>
        <taxon>Streptophyta</taxon>
        <taxon>Embryophyta</taxon>
        <taxon>Tracheophyta</taxon>
        <taxon>Spermatophyta</taxon>
        <taxon>Magnoliopsida</taxon>
        <taxon>eudicotyledons</taxon>
        <taxon>Gunneridae</taxon>
        <taxon>Pentapetalae</taxon>
        <taxon>rosids</taxon>
        <taxon>fabids</taxon>
        <taxon>Fabales</taxon>
        <taxon>Fabaceae</taxon>
        <taxon>Papilionoideae</taxon>
        <taxon>50 kb inversion clade</taxon>
        <taxon>NPAAA clade</taxon>
        <taxon>Hologalegina</taxon>
        <taxon>IRL clade</taxon>
        <taxon>Trifolieae</taxon>
        <taxon>Trifolium</taxon>
    </lineage>
</organism>
<dbReference type="EMBL" id="LXQA010479357">
    <property type="protein sequence ID" value="MCI54446.1"/>
    <property type="molecule type" value="Genomic_DNA"/>
</dbReference>
<accession>A0A392T2R4</accession>
<evidence type="ECO:0000313" key="2">
    <source>
        <dbReference type="Proteomes" id="UP000265520"/>
    </source>
</evidence>
<name>A0A392T2R4_9FABA</name>
<reference evidence="1 2" key="1">
    <citation type="journal article" date="2018" name="Front. Plant Sci.">
        <title>Red Clover (Trifolium pratense) and Zigzag Clover (T. medium) - A Picture of Genomic Similarities and Differences.</title>
        <authorList>
            <person name="Dluhosova J."/>
            <person name="Istvanek J."/>
            <person name="Nedelnik J."/>
            <person name="Repkova J."/>
        </authorList>
    </citation>
    <scope>NUCLEOTIDE SEQUENCE [LARGE SCALE GENOMIC DNA]</scope>
    <source>
        <strain evidence="2">cv. 10/8</strain>
        <tissue evidence="1">Leaf</tissue>
    </source>
</reference>
<keyword evidence="2" id="KW-1185">Reference proteome</keyword>
<sequence>MSTCAPSALRCRGAPARFKWAYTALA</sequence>